<dbReference type="STRING" id="576131.SAMN05444486_102228"/>
<evidence type="ECO:0008006" key="4">
    <source>
        <dbReference type="Google" id="ProtNLM"/>
    </source>
</evidence>
<evidence type="ECO:0000313" key="3">
    <source>
        <dbReference type="Proteomes" id="UP000199026"/>
    </source>
</evidence>
<keyword evidence="1" id="KW-1133">Transmembrane helix</keyword>
<dbReference type="Proteomes" id="UP000199026">
    <property type="component" value="Unassembled WGS sequence"/>
</dbReference>
<evidence type="ECO:0000313" key="2">
    <source>
        <dbReference type="EMBL" id="SDY44721.1"/>
    </source>
</evidence>
<proteinExistence type="predicted"/>
<reference evidence="2 3" key="1">
    <citation type="submission" date="2016-10" db="EMBL/GenBank/DDBJ databases">
        <authorList>
            <person name="de Groot N.N."/>
        </authorList>
    </citation>
    <scope>NUCLEOTIDE SEQUENCE [LARGE SCALE GENOMIC DNA]</scope>
    <source>
        <strain evidence="2 3">DSM 24677</strain>
    </source>
</reference>
<feature type="transmembrane region" description="Helical" evidence="1">
    <location>
        <begin position="28"/>
        <end position="51"/>
    </location>
</feature>
<keyword evidence="1" id="KW-0812">Transmembrane</keyword>
<keyword evidence="1" id="KW-0472">Membrane</keyword>
<dbReference type="EMBL" id="FNPR01000002">
    <property type="protein sequence ID" value="SDY44721.1"/>
    <property type="molecule type" value="Genomic_DNA"/>
</dbReference>
<name>A0A1H3JXV5_9RHOB</name>
<dbReference type="RefSeq" id="WP_177170650.1">
    <property type="nucleotide sequence ID" value="NZ_CALBNM010000076.1"/>
</dbReference>
<organism evidence="2 3">
    <name type="scientific">Lentibacter algarum</name>
    <dbReference type="NCBI Taxonomy" id="576131"/>
    <lineage>
        <taxon>Bacteria</taxon>
        <taxon>Pseudomonadati</taxon>
        <taxon>Pseudomonadota</taxon>
        <taxon>Alphaproteobacteria</taxon>
        <taxon>Rhodobacterales</taxon>
        <taxon>Roseobacteraceae</taxon>
        <taxon>Lentibacter</taxon>
    </lineage>
</organism>
<dbReference type="GeneID" id="78126034"/>
<accession>A0A1H3JXV5</accession>
<keyword evidence="3" id="KW-1185">Reference proteome</keyword>
<evidence type="ECO:0000256" key="1">
    <source>
        <dbReference type="SAM" id="Phobius"/>
    </source>
</evidence>
<gene>
    <name evidence="2" type="ORF">SAMN05444486_102228</name>
</gene>
<protein>
    <recommendedName>
        <fullName evidence="4">PEP-CTERM protein-sorting domain-containing protein</fullName>
    </recommendedName>
</protein>
<sequence length="54" mass="5711">MIVGLGFLIGALIGALIARKKGGNRLDILQHAAVIGVMVAILALFVNILILRFI</sequence>
<dbReference type="AlphaFoldDB" id="A0A1H3JXV5"/>